<evidence type="ECO:0000313" key="2">
    <source>
        <dbReference type="Proteomes" id="UP001345963"/>
    </source>
</evidence>
<sequence length="86" mass="9429">MSTLSQVSRYEAQSESYIHLRKKVGSPSSLLLRLIRANSDQTMWGRAVDVRPQNLIFSTRDGLQPPAPLLFTAVAAAAVFALRGPC</sequence>
<accession>A0ABU7BWK6</accession>
<comment type="caution">
    <text evidence="1">The sequence shown here is derived from an EMBL/GenBank/DDBJ whole genome shotgun (WGS) entry which is preliminary data.</text>
</comment>
<protein>
    <submittedName>
        <fullName evidence="1">Uncharacterized protein</fullName>
    </submittedName>
</protein>
<dbReference type="Proteomes" id="UP001345963">
    <property type="component" value="Unassembled WGS sequence"/>
</dbReference>
<dbReference type="EMBL" id="JAHUTI010069973">
    <property type="protein sequence ID" value="MED6254861.1"/>
    <property type="molecule type" value="Genomic_DNA"/>
</dbReference>
<name>A0ABU7BWK6_9TELE</name>
<organism evidence="1 2">
    <name type="scientific">Ataeniobius toweri</name>
    <dbReference type="NCBI Taxonomy" id="208326"/>
    <lineage>
        <taxon>Eukaryota</taxon>
        <taxon>Metazoa</taxon>
        <taxon>Chordata</taxon>
        <taxon>Craniata</taxon>
        <taxon>Vertebrata</taxon>
        <taxon>Euteleostomi</taxon>
        <taxon>Actinopterygii</taxon>
        <taxon>Neopterygii</taxon>
        <taxon>Teleostei</taxon>
        <taxon>Neoteleostei</taxon>
        <taxon>Acanthomorphata</taxon>
        <taxon>Ovalentaria</taxon>
        <taxon>Atherinomorphae</taxon>
        <taxon>Cyprinodontiformes</taxon>
        <taxon>Goodeidae</taxon>
        <taxon>Ataeniobius</taxon>
    </lineage>
</organism>
<gene>
    <name evidence="1" type="ORF">ATANTOWER_001316</name>
</gene>
<evidence type="ECO:0000313" key="1">
    <source>
        <dbReference type="EMBL" id="MED6254861.1"/>
    </source>
</evidence>
<proteinExistence type="predicted"/>
<reference evidence="1 2" key="1">
    <citation type="submission" date="2021-07" db="EMBL/GenBank/DDBJ databases">
        <authorList>
            <person name="Palmer J.M."/>
        </authorList>
    </citation>
    <scope>NUCLEOTIDE SEQUENCE [LARGE SCALE GENOMIC DNA]</scope>
    <source>
        <strain evidence="1 2">AT_MEX2019</strain>
        <tissue evidence="1">Muscle</tissue>
    </source>
</reference>
<keyword evidence="2" id="KW-1185">Reference proteome</keyword>